<proteinExistence type="predicted"/>
<dbReference type="EMBL" id="LAZR01032205">
    <property type="protein sequence ID" value="KKL51561.1"/>
    <property type="molecule type" value="Genomic_DNA"/>
</dbReference>
<protein>
    <submittedName>
        <fullName evidence="1">Uncharacterized protein</fullName>
    </submittedName>
</protein>
<sequence length="131" mass="14291">MAKSFAALVNEVERKLEDSSNATWSAASIGSDLEDAVRELSEYLPYEMIYIYTVESRTGTASATTADALVDSDEGQFLSTDVGKIIYNPDDNTFAEVTAYVSANQLTLSKDIMTVGENYAMFNEDAMIAGR</sequence>
<gene>
    <name evidence="1" type="ORF">LCGC14_2294240</name>
</gene>
<evidence type="ECO:0000313" key="1">
    <source>
        <dbReference type="EMBL" id="KKL51561.1"/>
    </source>
</evidence>
<comment type="caution">
    <text evidence="1">The sequence shown here is derived from an EMBL/GenBank/DDBJ whole genome shotgun (WGS) entry which is preliminary data.</text>
</comment>
<name>A0A0F9DCX0_9ZZZZ</name>
<dbReference type="AlphaFoldDB" id="A0A0F9DCX0"/>
<organism evidence="1">
    <name type="scientific">marine sediment metagenome</name>
    <dbReference type="NCBI Taxonomy" id="412755"/>
    <lineage>
        <taxon>unclassified sequences</taxon>
        <taxon>metagenomes</taxon>
        <taxon>ecological metagenomes</taxon>
    </lineage>
</organism>
<accession>A0A0F9DCX0</accession>
<reference evidence="1" key="1">
    <citation type="journal article" date="2015" name="Nature">
        <title>Complex archaea that bridge the gap between prokaryotes and eukaryotes.</title>
        <authorList>
            <person name="Spang A."/>
            <person name="Saw J.H."/>
            <person name="Jorgensen S.L."/>
            <person name="Zaremba-Niedzwiedzka K."/>
            <person name="Martijn J."/>
            <person name="Lind A.E."/>
            <person name="van Eijk R."/>
            <person name="Schleper C."/>
            <person name="Guy L."/>
            <person name="Ettema T.J."/>
        </authorList>
    </citation>
    <scope>NUCLEOTIDE SEQUENCE</scope>
</reference>